<name>A0A9X4KPR9_9BACL</name>
<reference evidence="2" key="1">
    <citation type="submission" date="2022-10" db="EMBL/GenBank/DDBJ databases">
        <title>Comparative genomic analysis of Cohnella hashimotonis sp. nov., isolated from the International Space Station.</title>
        <authorList>
            <person name="Simpson A."/>
            <person name="Venkateswaran K."/>
        </authorList>
    </citation>
    <scope>NUCLEOTIDE SEQUENCE</scope>
    <source>
        <strain evidence="2">DSM 28161</strain>
    </source>
</reference>
<evidence type="ECO:0000256" key="1">
    <source>
        <dbReference type="SAM" id="MobiDB-lite"/>
    </source>
</evidence>
<accession>A0A9X4KPR9</accession>
<evidence type="ECO:0000313" key="2">
    <source>
        <dbReference type="EMBL" id="MDG0808864.1"/>
    </source>
</evidence>
<sequence>MFKLLNRWVTALTRNDPTEDVAKYSQGSLKDKPQAYYTLNPVLVYNIGAQLYSGEMMPKAIKAKDPSMLNNENKINYENVMKFEAGDANQYGAYMAFKEGGSQPLLYQYFQEGRYLTNAYSGPPDRHDGGSLGDAAGEGDGSVHEDRHERRVCRRIRQVRGAMEDAGRRADYAGSERLAAGALTIAASLSSGAGEGAFPDRQREVMW</sequence>
<dbReference type="Proteomes" id="UP001153404">
    <property type="component" value="Unassembled WGS sequence"/>
</dbReference>
<feature type="compositionally biased region" description="Gly residues" evidence="1">
    <location>
        <begin position="130"/>
        <end position="140"/>
    </location>
</feature>
<dbReference type="AlphaFoldDB" id="A0A9X4KPR9"/>
<protein>
    <submittedName>
        <fullName evidence="2">Uncharacterized protein</fullName>
    </submittedName>
</protein>
<organism evidence="2 3">
    <name type="scientific">Cohnella rhizosphaerae</name>
    <dbReference type="NCBI Taxonomy" id="1457232"/>
    <lineage>
        <taxon>Bacteria</taxon>
        <taxon>Bacillati</taxon>
        <taxon>Bacillota</taxon>
        <taxon>Bacilli</taxon>
        <taxon>Bacillales</taxon>
        <taxon>Paenibacillaceae</taxon>
        <taxon>Cohnella</taxon>
    </lineage>
</organism>
<evidence type="ECO:0000313" key="3">
    <source>
        <dbReference type="Proteomes" id="UP001153404"/>
    </source>
</evidence>
<keyword evidence="3" id="KW-1185">Reference proteome</keyword>
<comment type="caution">
    <text evidence="2">The sequence shown here is derived from an EMBL/GenBank/DDBJ whole genome shotgun (WGS) entry which is preliminary data.</text>
</comment>
<gene>
    <name evidence="2" type="ORF">OMP40_05260</name>
</gene>
<feature type="region of interest" description="Disordered" evidence="1">
    <location>
        <begin position="120"/>
        <end position="149"/>
    </location>
</feature>
<dbReference type="RefSeq" id="WP_277529735.1">
    <property type="nucleotide sequence ID" value="NZ_JAPDIA010000002.1"/>
</dbReference>
<dbReference type="EMBL" id="JAPDIA010000002">
    <property type="protein sequence ID" value="MDG0808864.1"/>
    <property type="molecule type" value="Genomic_DNA"/>
</dbReference>
<proteinExistence type="predicted"/>